<protein>
    <recommendedName>
        <fullName evidence="2">C2H2-type domain-containing protein</fullName>
    </recommendedName>
</protein>
<dbReference type="SUPFAM" id="SSF57667">
    <property type="entry name" value="beta-beta-alpha zinc fingers"/>
    <property type="match status" value="1"/>
</dbReference>
<sequence>MFDCFPTHRQRVNTAQGRGDNLKDWKCPLCGKILTFASRLEQHVKSHLENKREFRTKTINIKLDITCAECSEDLHCFEEYHQELNSAHEQLDNLKQWKCPSCEKVLTSVHRLEKQLRSHLQREPKMSPCSKHGAHFPRNDCLNALYVGLWQAIVKVRCYPLSIRTALAPSQVNE</sequence>
<evidence type="ECO:0000313" key="3">
    <source>
        <dbReference type="EnsemblMetazoa" id="GPAI040527-PA"/>
    </source>
</evidence>
<keyword evidence="1" id="KW-0862">Zinc</keyword>
<evidence type="ECO:0000256" key="1">
    <source>
        <dbReference type="PROSITE-ProRule" id="PRU00042"/>
    </source>
</evidence>
<organism evidence="3 4">
    <name type="scientific">Glossina pallidipes</name>
    <name type="common">Tsetse fly</name>
    <dbReference type="NCBI Taxonomy" id="7398"/>
    <lineage>
        <taxon>Eukaryota</taxon>
        <taxon>Metazoa</taxon>
        <taxon>Ecdysozoa</taxon>
        <taxon>Arthropoda</taxon>
        <taxon>Hexapoda</taxon>
        <taxon>Insecta</taxon>
        <taxon>Pterygota</taxon>
        <taxon>Neoptera</taxon>
        <taxon>Endopterygota</taxon>
        <taxon>Diptera</taxon>
        <taxon>Brachycera</taxon>
        <taxon>Muscomorpha</taxon>
        <taxon>Hippoboscoidea</taxon>
        <taxon>Glossinidae</taxon>
        <taxon>Glossina</taxon>
    </lineage>
</organism>
<dbReference type="VEuPathDB" id="VectorBase:GPAI040527"/>
<feature type="domain" description="C2H2-type" evidence="2">
    <location>
        <begin position="25"/>
        <end position="52"/>
    </location>
</feature>
<keyword evidence="1" id="KW-0479">Metal-binding</keyword>
<evidence type="ECO:0000313" key="4">
    <source>
        <dbReference type="Proteomes" id="UP000092445"/>
    </source>
</evidence>
<dbReference type="PROSITE" id="PS50157">
    <property type="entry name" value="ZINC_FINGER_C2H2_2"/>
    <property type="match status" value="2"/>
</dbReference>
<dbReference type="AlphaFoldDB" id="A0A1B0ABU8"/>
<keyword evidence="4" id="KW-1185">Reference proteome</keyword>
<feature type="domain" description="C2H2-type" evidence="2">
    <location>
        <begin position="97"/>
        <end position="124"/>
    </location>
</feature>
<accession>A0A1B0ABU8</accession>
<dbReference type="GO" id="GO:0008270">
    <property type="term" value="F:zinc ion binding"/>
    <property type="evidence" value="ECO:0007669"/>
    <property type="project" value="UniProtKB-KW"/>
</dbReference>
<reference evidence="3" key="2">
    <citation type="submission" date="2020-05" db="UniProtKB">
        <authorList>
            <consortium name="EnsemblMetazoa"/>
        </authorList>
    </citation>
    <scope>IDENTIFICATION</scope>
    <source>
        <strain evidence="3">IAEA</strain>
    </source>
</reference>
<dbReference type="EnsemblMetazoa" id="GPAI040527-RA">
    <property type="protein sequence ID" value="GPAI040527-PA"/>
    <property type="gene ID" value="GPAI040527"/>
</dbReference>
<reference evidence="4" key="1">
    <citation type="submission" date="2014-03" db="EMBL/GenBank/DDBJ databases">
        <authorList>
            <person name="Aksoy S."/>
            <person name="Warren W."/>
            <person name="Wilson R.K."/>
        </authorList>
    </citation>
    <scope>NUCLEOTIDE SEQUENCE [LARGE SCALE GENOMIC DNA]</scope>
    <source>
        <strain evidence="4">IAEA</strain>
    </source>
</reference>
<dbReference type="InterPro" id="IPR036236">
    <property type="entry name" value="Znf_C2H2_sf"/>
</dbReference>
<evidence type="ECO:0000259" key="2">
    <source>
        <dbReference type="PROSITE" id="PS50157"/>
    </source>
</evidence>
<dbReference type="SMART" id="SM00355">
    <property type="entry name" value="ZnF_C2H2"/>
    <property type="match status" value="2"/>
</dbReference>
<dbReference type="PROSITE" id="PS00028">
    <property type="entry name" value="ZINC_FINGER_C2H2_1"/>
    <property type="match status" value="1"/>
</dbReference>
<proteinExistence type="predicted"/>
<dbReference type="InterPro" id="IPR013087">
    <property type="entry name" value="Znf_C2H2_type"/>
</dbReference>
<keyword evidence="1" id="KW-0863">Zinc-finger</keyword>
<dbReference type="Proteomes" id="UP000092445">
    <property type="component" value="Unassembled WGS sequence"/>
</dbReference>
<name>A0A1B0ABU8_GLOPL</name>